<evidence type="ECO:0000259" key="2">
    <source>
        <dbReference type="SMART" id="SM00485"/>
    </source>
</evidence>
<dbReference type="InterPro" id="IPR039436">
    <property type="entry name" value="Asteroid_dom"/>
</dbReference>
<dbReference type="InterPro" id="IPR006085">
    <property type="entry name" value="XPG_DNA_repair_N"/>
</dbReference>
<dbReference type="Pfam" id="PF12813">
    <property type="entry name" value="XPG_I_2"/>
    <property type="match status" value="1"/>
</dbReference>
<reference evidence="3 4" key="1">
    <citation type="submission" date="2024-06" db="EMBL/GenBank/DDBJ databases">
        <authorList>
            <person name="Pan Q."/>
            <person name="Wen M."/>
            <person name="Jouanno E."/>
            <person name="Zahm M."/>
            <person name="Klopp C."/>
            <person name="Cabau C."/>
            <person name="Louis A."/>
            <person name="Berthelot C."/>
            <person name="Parey E."/>
            <person name="Roest Crollius H."/>
            <person name="Montfort J."/>
            <person name="Robinson-Rechavi M."/>
            <person name="Bouchez O."/>
            <person name="Lampietro C."/>
            <person name="Lopez Roques C."/>
            <person name="Donnadieu C."/>
            <person name="Postlethwait J."/>
            <person name="Bobe J."/>
            <person name="Verreycken H."/>
            <person name="Guiguen Y."/>
        </authorList>
    </citation>
    <scope>NUCLEOTIDE SEQUENCE [LARGE SCALE GENOMIC DNA]</scope>
    <source>
        <strain evidence="3">Up_M1</strain>
        <tissue evidence="3">Testis</tissue>
    </source>
</reference>
<dbReference type="Gene3D" id="3.40.50.1010">
    <property type="entry name" value="5'-nuclease"/>
    <property type="match status" value="1"/>
</dbReference>
<dbReference type="InterPro" id="IPR026832">
    <property type="entry name" value="Asteroid"/>
</dbReference>
<name>A0ABD0VYG3_UMBPY</name>
<feature type="domain" description="XPG N-terminal" evidence="2">
    <location>
        <begin position="1"/>
        <end position="101"/>
    </location>
</feature>
<evidence type="ECO:0000313" key="4">
    <source>
        <dbReference type="Proteomes" id="UP001557470"/>
    </source>
</evidence>
<sequence>MGVQGLNGFVEDNGKCLKVFNFRNSKLIIDGSNLYHTLYLDSRLDQSCGGDYDAYEDLICSFFKALRECGIEPYVVIDGGSDYTNNKFDTLRNRAQSKIEKAHGLSVGAQDSKVIPTLAKLVFKQVLFSLNVPFAQCICEADQEIASLARTWNCPVLSNDSDFFIFDIQGGYLPMNHFQWQSGSSQKHIPCKIYTATSFCSIFNINRQLLPIFAALAGNDYVSLYDMGFIIRWKGQSKMGPYRKKRFAFFDKLLNWLSQFQGSQKVLSSVPGLIGQGNKRYGMADALRALSLGMEEYKLPPGILERMFNDGVPPDPGHLPKPLRVLPGWTMLPLINGRLPTKMVDVMLQKKAIQVAQVEDHGLASGNTTSRPIRQVLYGLLLGGGDVVEEYDRKGLKLTNSSVKAVLPRSAEQLHLDMVDKVPASVRLEVFVEAVAVSLATLQGLPPHLKLPVAVTCYWMRCAKPQPDQLQALLLGLVYGELSRQRKGQPVGVPELENLGALIQPAARRVDLGVAHAYSQWQSCLRDSLDLNQLLCFPLPEPECAWLYKGTLVHQVVARLRTGVTPESLLKGDPTSGQLYKAMLDAVLGSTTHPQEELMTPLQNLAL</sequence>
<comment type="caution">
    <text evidence="3">The sequence shown here is derived from an EMBL/GenBank/DDBJ whole genome shotgun (WGS) entry which is preliminary data.</text>
</comment>
<organism evidence="3 4">
    <name type="scientific">Umbra pygmaea</name>
    <name type="common">Eastern mudminnow</name>
    <dbReference type="NCBI Taxonomy" id="75934"/>
    <lineage>
        <taxon>Eukaryota</taxon>
        <taxon>Metazoa</taxon>
        <taxon>Chordata</taxon>
        <taxon>Craniata</taxon>
        <taxon>Vertebrata</taxon>
        <taxon>Euteleostomi</taxon>
        <taxon>Actinopterygii</taxon>
        <taxon>Neopterygii</taxon>
        <taxon>Teleostei</taxon>
        <taxon>Protacanthopterygii</taxon>
        <taxon>Esociformes</taxon>
        <taxon>Umbridae</taxon>
        <taxon>Umbra</taxon>
    </lineage>
</organism>
<dbReference type="InterPro" id="IPR029060">
    <property type="entry name" value="PIN-like_dom_sf"/>
</dbReference>
<comment type="similarity">
    <text evidence="1">Belongs to the asteroid family.</text>
</comment>
<keyword evidence="4" id="KW-1185">Reference proteome</keyword>
<dbReference type="AlphaFoldDB" id="A0ABD0VYG3"/>
<dbReference type="PANTHER" id="PTHR15665">
    <property type="entry name" value="ASTEROID PROTEIN"/>
    <property type="match status" value="1"/>
</dbReference>
<evidence type="ECO:0000256" key="1">
    <source>
        <dbReference type="ARBA" id="ARBA00007398"/>
    </source>
</evidence>
<protein>
    <recommendedName>
        <fullName evidence="2">XPG N-terminal domain-containing protein</fullName>
    </recommendedName>
</protein>
<dbReference type="EMBL" id="JAGEUA010000010">
    <property type="protein sequence ID" value="KAL0963354.1"/>
    <property type="molecule type" value="Genomic_DNA"/>
</dbReference>
<dbReference type="SMART" id="SM00485">
    <property type="entry name" value="XPGN"/>
    <property type="match status" value="1"/>
</dbReference>
<dbReference type="Proteomes" id="UP001557470">
    <property type="component" value="Unassembled WGS sequence"/>
</dbReference>
<accession>A0ABD0VYG3</accession>
<dbReference type="SUPFAM" id="SSF88723">
    <property type="entry name" value="PIN domain-like"/>
    <property type="match status" value="1"/>
</dbReference>
<dbReference type="PANTHER" id="PTHR15665:SF1">
    <property type="entry name" value="PROTEIN ASTEROID HOMOLOG 1"/>
    <property type="match status" value="1"/>
</dbReference>
<evidence type="ECO:0000313" key="3">
    <source>
        <dbReference type="EMBL" id="KAL0963354.1"/>
    </source>
</evidence>
<dbReference type="Pfam" id="PF00752">
    <property type="entry name" value="XPG_N"/>
    <property type="match status" value="1"/>
</dbReference>
<gene>
    <name evidence="3" type="ORF">UPYG_G00305260</name>
</gene>
<proteinExistence type="inferred from homology"/>